<evidence type="ECO:0000313" key="8">
    <source>
        <dbReference type="Proteomes" id="UP000295096"/>
    </source>
</evidence>
<feature type="domain" description="O-antigen ligase-related" evidence="6">
    <location>
        <begin position="242"/>
        <end position="383"/>
    </location>
</feature>
<feature type="transmembrane region" description="Helical" evidence="5">
    <location>
        <begin position="279"/>
        <end position="297"/>
    </location>
</feature>
<dbReference type="EMBL" id="SMSJ01000054">
    <property type="protein sequence ID" value="TDH59770.1"/>
    <property type="molecule type" value="Genomic_DNA"/>
</dbReference>
<evidence type="ECO:0000259" key="6">
    <source>
        <dbReference type="Pfam" id="PF04932"/>
    </source>
</evidence>
<dbReference type="GO" id="GO:0016020">
    <property type="term" value="C:membrane"/>
    <property type="evidence" value="ECO:0007669"/>
    <property type="project" value="UniProtKB-SubCell"/>
</dbReference>
<feature type="transmembrane region" description="Helical" evidence="5">
    <location>
        <begin position="257"/>
        <end position="274"/>
    </location>
</feature>
<feature type="transmembrane region" description="Helical" evidence="5">
    <location>
        <begin position="443"/>
        <end position="464"/>
    </location>
</feature>
<feature type="transmembrane region" description="Helical" evidence="5">
    <location>
        <begin position="377"/>
        <end position="397"/>
    </location>
</feature>
<evidence type="ECO:0000256" key="5">
    <source>
        <dbReference type="SAM" id="Phobius"/>
    </source>
</evidence>
<organism evidence="7 8">
    <name type="scientific">Dankookia rubra</name>
    <dbReference type="NCBI Taxonomy" id="1442381"/>
    <lineage>
        <taxon>Bacteria</taxon>
        <taxon>Pseudomonadati</taxon>
        <taxon>Pseudomonadota</taxon>
        <taxon>Alphaproteobacteria</taxon>
        <taxon>Acetobacterales</taxon>
        <taxon>Roseomonadaceae</taxon>
        <taxon>Dankookia</taxon>
    </lineage>
</organism>
<keyword evidence="8" id="KW-1185">Reference proteome</keyword>
<feature type="transmembrane region" description="Helical" evidence="5">
    <location>
        <begin position="161"/>
        <end position="184"/>
    </location>
</feature>
<dbReference type="AlphaFoldDB" id="A0A4R5Q9T1"/>
<dbReference type="InterPro" id="IPR051533">
    <property type="entry name" value="WaaL-like"/>
</dbReference>
<evidence type="ECO:0000313" key="7">
    <source>
        <dbReference type="EMBL" id="TDH59770.1"/>
    </source>
</evidence>
<protein>
    <submittedName>
        <fullName evidence="7">Oligosaccharide repeat unit polymerase</fullName>
    </submittedName>
</protein>
<keyword evidence="4 5" id="KW-0472">Membrane</keyword>
<gene>
    <name evidence="7" type="ORF">E2C06_25600</name>
</gene>
<sequence>MRLSEAITHPVGQVVFALAMTLSIAGLWWVVKDPFVVAGLCLAPVAAIVAVRDPFPLCLGFIIFSFFRIHEAYPFLEPFKIPKMLALGTISVLALHFCFRRIKPYWRPELKWLCWFFAHVTVGMFFSAGRPQAIAYWSDTFVKIFIMVFAIAWLTTTPKRFAIAAAGFTIAGIATSAVAISNALQGIGMVEGTRVTIGRANGSVLGDPNDLSLVLLFPLAFAVTLVITKGVGFLNRALGVIGFAVIVWAILCTQSRGGLLGILSIMGLFGLRVIKSKVVLLTIGGIGALGLFAAAGISGRSSGGAGEAGLVDESAQGRFNAWEAAFWMAVDHPVFGVGLENYRLNYYTYSSMLGTFEGIAKAVHSTWFAALSESGFIGFWLFMMVTIGTLKASFKVLKRMDRAVAGGMAVPPAALAIAAAMPAGMVSFIASGSFLTQAFTWPLYINVALTVAVAHYATTLGINVDGQTPEQVKAGGWKVLLGLRARPA</sequence>
<evidence type="ECO:0000256" key="3">
    <source>
        <dbReference type="ARBA" id="ARBA00022989"/>
    </source>
</evidence>
<proteinExistence type="predicted"/>
<keyword evidence="2 5" id="KW-0812">Transmembrane</keyword>
<feature type="transmembrane region" description="Helical" evidence="5">
    <location>
        <begin position="81"/>
        <end position="98"/>
    </location>
</feature>
<keyword evidence="3 5" id="KW-1133">Transmembrane helix</keyword>
<evidence type="ECO:0000256" key="4">
    <source>
        <dbReference type="ARBA" id="ARBA00023136"/>
    </source>
</evidence>
<feature type="transmembrane region" description="Helical" evidence="5">
    <location>
        <begin position="110"/>
        <end position="128"/>
    </location>
</feature>
<feature type="transmembrane region" description="Helical" evidence="5">
    <location>
        <begin position="12"/>
        <end position="29"/>
    </location>
</feature>
<dbReference type="PANTHER" id="PTHR37422:SF23">
    <property type="entry name" value="TEICHURONIC ACID BIOSYNTHESIS PROTEIN TUAE"/>
    <property type="match status" value="1"/>
</dbReference>
<comment type="subcellular location">
    <subcellularLocation>
        <location evidence="1">Membrane</location>
        <topology evidence="1">Multi-pass membrane protein</topology>
    </subcellularLocation>
</comment>
<feature type="transmembrane region" description="Helical" evidence="5">
    <location>
        <begin position="211"/>
        <end position="228"/>
    </location>
</feature>
<dbReference type="Proteomes" id="UP000295096">
    <property type="component" value="Unassembled WGS sequence"/>
</dbReference>
<dbReference type="PANTHER" id="PTHR37422">
    <property type="entry name" value="TEICHURONIC ACID BIOSYNTHESIS PROTEIN TUAE"/>
    <property type="match status" value="1"/>
</dbReference>
<name>A0A4R5Q9T1_9PROT</name>
<dbReference type="OrthoDB" id="9772644at2"/>
<feature type="transmembrane region" description="Helical" evidence="5">
    <location>
        <begin position="409"/>
        <end position="431"/>
    </location>
</feature>
<feature type="transmembrane region" description="Helical" evidence="5">
    <location>
        <begin position="233"/>
        <end position="251"/>
    </location>
</feature>
<evidence type="ECO:0000256" key="1">
    <source>
        <dbReference type="ARBA" id="ARBA00004141"/>
    </source>
</evidence>
<accession>A0A4R5Q9T1</accession>
<dbReference type="Pfam" id="PF04932">
    <property type="entry name" value="Wzy_C"/>
    <property type="match status" value="1"/>
</dbReference>
<reference evidence="7 8" key="1">
    <citation type="journal article" date="2016" name="J. Microbiol.">
        <title>Dankookia rubra gen. nov., sp. nov., an alphaproteobacterium isolated from sediment of a shallow stream.</title>
        <authorList>
            <person name="Kim W.H."/>
            <person name="Kim D.H."/>
            <person name="Kang K."/>
            <person name="Ahn T.Y."/>
        </authorList>
    </citation>
    <scope>NUCLEOTIDE SEQUENCE [LARGE SCALE GENOMIC DNA]</scope>
    <source>
        <strain evidence="7 8">JCM30602</strain>
    </source>
</reference>
<comment type="caution">
    <text evidence="7">The sequence shown here is derived from an EMBL/GenBank/DDBJ whole genome shotgun (WGS) entry which is preliminary data.</text>
</comment>
<dbReference type="InterPro" id="IPR007016">
    <property type="entry name" value="O-antigen_ligase-rel_domated"/>
</dbReference>
<evidence type="ECO:0000256" key="2">
    <source>
        <dbReference type="ARBA" id="ARBA00022692"/>
    </source>
</evidence>
<feature type="transmembrane region" description="Helical" evidence="5">
    <location>
        <begin position="134"/>
        <end position="154"/>
    </location>
</feature>
<dbReference type="RefSeq" id="WP_133291424.1">
    <property type="nucleotide sequence ID" value="NZ_SMSJ01000054.1"/>
</dbReference>